<accession>A0ABU1JCH9</accession>
<gene>
    <name evidence="1" type="ORF">JOE69_002363</name>
</gene>
<sequence>MSGTRMERSVNRAAGVTVSLLALSSPSIVKALQARRAERQSR</sequence>
<dbReference type="EMBL" id="JAVDQF010000001">
    <property type="protein sequence ID" value="MDR6270125.1"/>
    <property type="molecule type" value="Genomic_DNA"/>
</dbReference>
<protein>
    <submittedName>
        <fullName evidence="1">Uncharacterized protein</fullName>
    </submittedName>
</protein>
<comment type="caution">
    <text evidence="1">The sequence shown here is derived from an EMBL/GenBank/DDBJ whole genome shotgun (WGS) entry which is preliminary data.</text>
</comment>
<evidence type="ECO:0000313" key="2">
    <source>
        <dbReference type="Proteomes" id="UP001185069"/>
    </source>
</evidence>
<keyword evidence="2" id="KW-1185">Reference proteome</keyword>
<evidence type="ECO:0000313" key="1">
    <source>
        <dbReference type="EMBL" id="MDR6270125.1"/>
    </source>
</evidence>
<dbReference type="Proteomes" id="UP001185069">
    <property type="component" value="Unassembled WGS sequence"/>
</dbReference>
<dbReference type="RefSeq" id="WP_309798974.1">
    <property type="nucleotide sequence ID" value="NZ_BAAAHY010000005.1"/>
</dbReference>
<proteinExistence type="predicted"/>
<name>A0ABU1JCH9_9MICC</name>
<organism evidence="1 2">
    <name type="scientific">Arthrobacter russicus</name>
    <dbReference type="NCBI Taxonomy" id="172040"/>
    <lineage>
        <taxon>Bacteria</taxon>
        <taxon>Bacillati</taxon>
        <taxon>Actinomycetota</taxon>
        <taxon>Actinomycetes</taxon>
        <taxon>Micrococcales</taxon>
        <taxon>Micrococcaceae</taxon>
        <taxon>Arthrobacter</taxon>
    </lineage>
</organism>
<reference evidence="1 2" key="1">
    <citation type="submission" date="2023-07" db="EMBL/GenBank/DDBJ databases">
        <title>Sequencing the genomes of 1000 actinobacteria strains.</title>
        <authorList>
            <person name="Klenk H.-P."/>
        </authorList>
    </citation>
    <scope>NUCLEOTIDE SEQUENCE [LARGE SCALE GENOMIC DNA]</scope>
    <source>
        <strain evidence="1 2">DSM 14555</strain>
    </source>
</reference>